<comment type="similarity">
    <text evidence="1">Belongs to the bacterial ribosomal protein bL28 family.</text>
</comment>
<dbReference type="GO" id="GO:0005762">
    <property type="term" value="C:mitochondrial large ribosomal subunit"/>
    <property type="evidence" value="ECO:0007669"/>
    <property type="project" value="TreeGrafter"/>
</dbReference>
<evidence type="ECO:0000256" key="3">
    <source>
        <dbReference type="ARBA" id="ARBA00023274"/>
    </source>
</evidence>
<dbReference type="GO" id="GO:0003735">
    <property type="term" value="F:structural constituent of ribosome"/>
    <property type="evidence" value="ECO:0007669"/>
    <property type="project" value="InterPro"/>
</dbReference>
<name>A0A0D6QYX8_ARACU</name>
<dbReference type="SUPFAM" id="SSF143800">
    <property type="entry name" value="L28p-like"/>
    <property type="match status" value="1"/>
</dbReference>
<dbReference type="PANTHER" id="PTHR13528">
    <property type="entry name" value="39S RIBOSOMAL PROTEIN L28, MITOCHONDRIAL"/>
    <property type="match status" value="1"/>
</dbReference>
<dbReference type="AlphaFoldDB" id="A0A0D6QYX8"/>
<dbReference type="InterPro" id="IPR026569">
    <property type="entry name" value="Ribosomal_bL28"/>
</dbReference>
<keyword evidence="2" id="KW-0689">Ribosomal protein</keyword>
<sequence>MASRQRAMLKKLLPLMKGQPMSDEAKEALRKKLPNNNCIMGRAKRGIYAGRHIQFGNQISEDGGNKTRRTWKPNVQNKRLFSLILDRFIRVKVTTHAIRCIDKAGGIDEYLLKTPTRKLDNELSLLWKAKIEQKYRELGNMEVGFFQPEEENKLVEAFEKLDIAKKEWKARGKAKTVNQASLPDSVTNI</sequence>
<dbReference type="InterPro" id="IPR034704">
    <property type="entry name" value="Ribosomal_bL28/bL31-like_sf"/>
</dbReference>
<dbReference type="PANTHER" id="PTHR13528:SF2">
    <property type="entry name" value="LARGE RIBOSOMAL SUBUNIT PROTEIN BL28M"/>
    <property type="match status" value="1"/>
</dbReference>
<accession>A0A0D6QYX8</accession>
<organism evidence="5">
    <name type="scientific">Araucaria cunninghamii</name>
    <name type="common">Hoop pine</name>
    <name type="synonym">Moreton Bay pine</name>
    <dbReference type="NCBI Taxonomy" id="56994"/>
    <lineage>
        <taxon>Eukaryota</taxon>
        <taxon>Viridiplantae</taxon>
        <taxon>Streptophyta</taxon>
        <taxon>Embryophyta</taxon>
        <taxon>Tracheophyta</taxon>
        <taxon>Spermatophyta</taxon>
        <taxon>Pinopsida</taxon>
        <taxon>Pinidae</taxon>
        <taxon>Conifers II</taxon>
        <taxon>Araucariales</taxon>
        <taxon>Araucariaceae</taxon>
        <taxon>Araucaria</taxon>
    </lineage>
</organism>
<dbReference type="EMBL" id="GCKF01041202">
    <property type="protein sequence ID" value="JAG95218.1"/>
    <property type="molecule type" value="Transcribed_RNA"/>
</dbReference>
<dbReference type="HAMAP" id="MF_00373">
    <property type="entry name" value="Ribosomal_bL28"/>
    <property type="match status" value="1"/>
</dbReference>
<protein>
    <recommendedName>
        <fullName evidence="4">Large ribosomal subunit protein bL28m</fullName>
    </recommendedName>
</protein>
<keyword evidence="3" id="KW-0687">Ribonucleoprotein</keyword>
<reference evidence="5" key="1">
    <citation type="submission" date="2015-03" db="EMBL/GenBank/DDBJ databases">
        <title>A transcriptome of Araucaria cunninghamii, an australian fine timber species.</title>
        <authorList>
            <person name="Jing Yi C.J.Y."/>
            <person name="Yin San L.Y.S."/>
            <person name="Abdul Karim S.S."/>
            <person name="Wan Azmi N.N."/>
            <person name="Hercus R.R."/>
            <person name="Croft L.L."/>
        </authorList>
    </citation>
    <scope>NUCLEOTIDE SEQUENCE</scope>
    <source>
        <strain evidence="5">MI0301</strain>
        <tissue evidence="5">Leaf</tissue>
    </source>
</reference>
<evidence type="ECO:0000256" key="1">
    <source>
        <dbReference type="ARBA" id="ARBA00008760"/>
    </source>
</evidence>
<proteinExistence type="inferred from homology"/>
<dbReference type="FunFam" id="2.30.170.40:FF:000003">
    <property type="entry name" value="54S ribosomal protein L24"/>
    <property type="match status" value="1"/>
</dbReference>
<dbReference type="Gene3D" id="2.30.170.40">
    <property type="entry name" value="Ribosomal protein L28/L24"/>
    <property type="match status" value="1"/>
</dbReference>
<evidence type="ECO:0000313" key="5">
    <source>
        <dbReference type="EMBL" id="JAG95218.1"/>
    </source>
</evidence>
<dbReference type="Pfam" id="PF00830">
    <property type="entry name" value="Ribosomal_L28"/>
    <property type="match status" value="1"/>
</dbReference>
<dbReference type="InterPro" id="IPR037147">
    <property type="entry name" value="Ribosomal_bL28_sf"/>
</dbReference>
<evidence type="ECO:0000256" key="2">
    <source>
        <dbReference type="ARBA" id="ARBA00022980"/>
    </source>
</evidence>
<evidence type="ECO:0000256" key="4">
    <source>
        <dbReference type="ARBA" id="ARBA00035269"/>
    </source>
</evidence>